<dbReference type="KEGG" id="vg:13993739"/>
<reference evidence="1 2" key="1">
    <citation type="journal article" date="2014" name="Virology">
        <title>Supersize me: Cronobacter sakazakii phage GAP32.</title>
        <authorList>
            <person name="Abbasifar R."/>
            <person name="Griffiths M.W."/>
            <person name="Sabour P.M."/>
            <person name="Ackermann H.-W."/>
            <person name="Vandersteegen K."/>
            <person name="Lavigne R."/>
            <person name="Noben J.-P."/>
            <person name="Villa A.A."/>
            <person name="Abbasifar A."/>
            <person name="Nash J.H.E."/>
            <person name="Kropinski A.M."/>
        </authorList>
    </citation>
    <scope>NUCLEOTIDE SEQUENCE [LARGE SCALE GENOMIC DNA]</scope>
    <source>
        <strain evidence="1">GAP-32</strain>
    </source>
</reference>
<dbReference type="EMBL" id="JN882285">
    <property type="protein sequence ID" value="AFC21449.1"/>
    <property type="molecule type" value="Genomic_DNA"/>
</dbReference>
<sequence length="210" mass="22801">MLPFARIFRYGDIGKEVVLDIDFSTQSVGDTSIIDRTGHSIFSLQSGTTSGVVEYNEVLGSNVMRFNNTKYICPMNAYLTLPGHSFEIQLVLNNNSAPVGEIFCTGDYNVGRIPGMNMSNNPSAGVYQMFMDSGSTYRTIQFGTVVNTGWDIVSFKVDSTGITTTVNGLVQRHTLSPFGAGTNFSIGGSYTGGTPAYWNGLLKSIKIIRI</sequence>
<dbReference type="InterPro" id="IPR013320">
    <property type="entry name" value="ConA-like_dom_sf"/>
</dbReference>
<proteinExistence type="predicted"/>
<organism evidence="1 2">
    <name type="scientific">Cronobacter phage vB_CsaM_GAP32</name>
    <dbReference type="NCBI Taxonomy" id="1141136"/>
    <lineage>
        <taxon>Viruses</taxon>
        <taxon>Duplodnaviria</taxon>
        <taxon>Heunggongvirae</taxon>
        <taxon>Uroviricota</taxon>
        <taxon>Caudoviricetes</taxon>
        <taxon>Mimasvirus</taxon>
        <taxon>Mimasvirus GAP32</taxon>
    </lineage>
</organism>
<dbReference type="OrthoDB" id="26901at10239"/>
<name>K4FAZ4_9CAUD</name>
<evidence type="ECO:0000313" key="2">
    <source>
        <dbReference type="Proteomes" id="UP000000457"/>
    </source>
</evidence>
<dbReference type="SUPFAM" id="SSF49899">
    <property type="entry name" value="Concanavalin A-like lectins/glucanases"/>
    <property type="match status" value="1"/>
</dbReference>
<dbReference type="Proteomes" id="UP000000457">
    <property type="component" value="Segment"/>
</dbReference>
<accession>K4FAZ4</accession>
<keyword evidence="2" id="KW-1185">Reference proteome</keyword>
<dbReference type="RefSeq" id="YP_006987104.1">
    <property type="nucleotide sequence ID" value="NC_019401.1"/>
</dbReference>
<protein>
    <submittedName>
        <fullName evidence="1">Uncharacterized protein</fullName>
    </submittedName>
</protein>
<gene>
    <name evidence="1" type="ORF">GAP32_002</name>
</gene>
<dbReference type="GeneID" id="13993739"/>
<evidence type="ECO:0000313" key="1">
    <source>
        <dbReference type="EMBL" id="AFC21449.1"/>
    </source>
</evidence>